<dbReference type="PANTHER" id="PTHR22916:SF3">
    <property type="entry name" value="UDP-GLCNAC:BETAGAL BETA-1,3-N-ACETYLGLUCOSAMINYLTRANSFERASE-LIKE PROTEIN 1"/>
    <property type="match status" value="1"/>
</dbReference>
<gene>
    <name evidence="2" type="ORF">ACFS29_11500</name>
</gene>
<dbReference type="RefSeq" id="WP_194508275.1">
    <property type="nucleotide sequence ID" value="NZ_JADILU010000004.1"/>
</dbReference>
<keyword evidence="3" id="KW-1185">Reference proteome</keyword>
<dbReference type="Proteomes" id="UP001597548">
    <property type="component" value="Unassembled WGS sequence"/>
</dbReference>
<comment type="caution">
    <text evidence="2">The sequence shown here is derived from an EMBL/GenBank/DDBJ whole genome shotgun (WGS) entry which is preliminary data.</text>
</comment>
<protein>
    <submittedName>
        <fullName evidence="2">Glycosyltransferase family 2 protein</fullName>
    </submittedName>
</protein>
<evidence type="ECO:0000259" key="1">
    <source>
        <dbReference type="Pfam" id="PF00535"/>
    </source>
</evidence>
<dbReference type="SUPFAM" id="SSF53448">
    <property type="entry name" value="Nucleotide-diphospho-sugar transferases"/>
    <property type="match status" value="1"/>
</dbReference>
<dbReference type="PANTHER" id="PTHR22916">
    <property type="entry name" value="GLYCOSYLTRANSFERASE"/>
    <property type="match status" value="1"/>
</dbReference>
<reference evidence="3" key="1">
    <citation type="journal article" date="2019" name="Int. J. Syst. Evol. Microbiol.">
        <title>The Global Catalogue of Microorganisms (GCM) 10K type strain sequencing project: providing services to taxonomists for standard genome sequencing and annotation.</title>
        <authorList>
            <consortium name="The Broad Institute Genomics Platform"/>
            <consortium name="The Broad Institute Genome Sequencing Center for Infectious Disease"/>
            <person name="Wu L."/>
            <person name="Ma J."/>
        </authorList>
    </citation>
    <scope>NUCLEOTIDE SEQUENCE [LARGE SCALE GENOMIC DNA]</scope>
    <source>
        <strain evidence="3">KCTC 32514</strain>
    </source>
</reference>
<dbReference type="InterPro" id="IPR001173">
    <property type="entry name" value="Glyco_trans_2-like"/>
</dbReference>
<name>A0ABW5ZX81_9FLAO</name>
<dbReference type="Pfam" id="PF00535">
    <property type="entry name" value="Glycos_transf_2"/>
    <property type="match status" value="1"/>
</dbReference>
<organism evidence="2 3">
    <name type="scientific">Psychroserpens luteus</name>
    <dbReference type="NCBI Taxonomy" id="1434066"/>
    <lineage>
        <taxon>Bacteria</taxon>
        <taxon>Pseudomonadati</taxon>
        <taxon>Bacteroidota</taxon>
        <taxon>Flavobacteriia</taxon>
        <taxon>Flavobacteriales</taxon>
        <taxon>Flavobacteriaceae</taxon>
        <taxon>Psychroserpens</taxon>
    </lineage>
</organism>
<evidence type="ECO:0000313" key="2">
    <source>
        <dbReference type="EMBL" id="MFD2916268.1"/>
    </source>
</evidence>
<sequence length="284" mass="33453">MITVSIVMITYNHQDYIKQAIEGVLMQDTNFNIELIISNDCSTDGTSDCVKNIKNTHPKGHLITYFDQKKNMGMMSNFIFALKQCQGSYVAICDGDDYWTDPLKLQKQVGFLEKNTNVNICFHRAQILSNNTLKSHDILKPFIKKPFNYIELLKQNNFIVTASVMFRKPKNFKFPNWFNQIPFGDMGLYKLVAQDSQIQCLDEIMCVYRVHSDGVYSGLNVLKARRNYLNFYQKIYIHLNSEEQKVVKTKIEEKYREISKLKFKKSKYRRILYYAYLRVINLFK</sequence>
<feature type="domain" description="Glycosyltransferase 2-like" evidence="1">
    <location>
        <begin position="5"/>
        <end position="168"/>
    </location>
</feature>
<dbReference type="EMBL" id="JBHUOS010000009">
    <property type="protein sequence ID" value="MFD2916268.1"/>
    <property type="molecule type" value="Genomic_DNA"/>
</dbReference>
<dbReference type="InterPro" id="IPR029044">
    <property type="entry name" value="Nucleotide-diphossugar_trans"/>
</dbReference>
<dbReference type="Gene3D" id="3.90.550.10">
    <property type="entry name" value="Spore Coat Polysaccharide Biosynthesis Protein SpsA, Chain A"/>
    <property type="match status" value="1"/>
</dbReference>
<accession>A0ABW5ZX81</accession>
<proteinExistence type="predicted"/>
<evidence type="ECO:0000313" key="3">
    <source>
        <dbReference type="Proteomes" id="UP001597548"/>
    </source>
</evidence>